<keyword evidence="2" id="KW-0732">Signal</keyword>
<dbReference type="SUPFAM" id="SSF50939">
    <property type="entry name" value="Sialidases"/>
    <property type="match status" value="1"/>
</dbReference>
<dbReference type="Gene3D" id="2.130.10.10">
    <property type="entry name" value="YVTN repeat-like/Quinoprotein amine dehydrogenase"/>
    <property type="match status" value="1"/>
</dbReference>
<evidence type="ECO:0000313" key="4">
    <source>
        <dbReference type="Proteomes" id="UP000318093"/>
    </source>
</evidence>
<dbReference type="EMBL" id="VBAN01000353">
    <property type="protein sequence ID" value="TMI79133.1"/>
    <property type="molecule type" value="Genomic_DNA"/>
</dbReference>
<feature type="signal peptide" evidence="2">
    <location>
        <begin position="1"/>
        <end position="20"/>
    </location>
</feature>
<reference evidence="3 4" key="1">
    <citation type="journal article" date="2019" name="Nat. Microbiol.">
        <title>Mediterranean grassland soil C-N compound turnover is dependent on rainfall and depth, and is mediated by genomically divergent microorganisms.</title>
        <authorList>
            <person name="Diamond S."/>
            <person name="Andeer P.F."/>
            <person name="Li Z."/>
            <person name="Crits-Christoph A."/>
            <person name="Burstein D."/>
            <person name="Anantharaman K."/>
            <person name="Lane K.R."/>
            <person name="Thomas B.C."/>
            <person name="Pan C."/>
            <person name="Northen T.R."/>
            <person name="Banfield J.F."/>
        </authorList>
    </citation>
    <scope>NUCLEOTIDE SEQUENCE [LARGE SCALE GENOMIC DNA]</scope>
    <source>
        <strain evidence="3">NP_6</strain>
    </source>
</reference>
<evidence type="ECO:0000256" key="1">
    <source>
        <dbReference type="SAM" id="MobiDB-lite"/>
    </source>
</evidence>
<sequence>MSTVRFLIVALLAVAMGVPAVTGQAPGFSFSQNQRLIEPANPLNSLLLSTNADTEPGIKIDSANNVYVGAIHGIPGGTVMWKAPAGSCTTSGCAFQFLGEVDSAQNPTGLAPGGGDEDHAIGSSGPGRPGTLIVASLWLGDITVVSSTDGGQTFFTNPVASPIPADDRQWVVADGPSTFYMTFHDVATSNIDVLRSQDGGMTWLPVGTAIDLATAPAALGVPPGATGNIAGEIKLDPINHILYQVF</sequence>
<dbReference type="AlphaFoldDB" id="A0A537J6M6"/>
<dbReference type="InterPro" id="IPR015943">
    <property type="entry name" value="WD40/YVTN_repeat-like_dom_sf"/>
</dbReference>
<proteinExistence type="predicted"/>
<accession>A0A537J6M6</accession>
<evidence type="ECO:0000313" key="3">
    <source>
        <dbReference type="EMBL" id="TMI79133.1"/>
    </source>
</evidence>
<evidence type="ECO:0008006" key="5">
    <source>
        <dbReference type="Google" id="ProtNLM"/>
    </source>
</evidence>
<feature type="chain" id="PRO_5021737281" description="Exo-alpha-sialidase" evidence="2">
    <location>
        <begin position="21"/>
        <end position="246"/>
    </location>
</feature>
<feature type="non-terminal residue" evidence="3">
    <location>
        <position position="246"/>
    </location>
</feature>
<evidence type="ECO:0000256" key="2">
    <source>
        <dbReference type="SAM" id="SignalP"/>
    </source>
</evidence>
<organism evidence="3 4">
    <name type="scientific">Candidatus Segetimicrobium genomatis</name>
    <dbReference type="NCBI Taxonomy" id="2569760"/>
    <lineage>
        <taxon>Bacteria</taxon>
        <taxon>Bacillati</taxon>
        <taxon>Candidatus Sysuimicrobiota</taxon>
        <taxon>Candidatus Sysuimicrobiia</taxon>
        <taxon>Candidatus Sysuimicrobiales</taxon>
        <taxon>Candidatus Segetimicrobiaceae</taxon>
        <taxon>Candidatus Segetimicrobium</taxon>
    </lineage>
</organism>
<dbReference type="InterPro" id="IPR036278">
    <property type="entry name" value="Sialidase_sf"/>
</dbReference>
<gene>
    <name evidence="3" type="ORF">E6H03_10825</name>
</gene>
<comment type="caution">
    <text evidence="3">The sequence shown here is derived from an EMBL/GenBank/DDBJ whole genome shotgun (WGS) entry which is preliminary data.</text>
</comment>
<dbReference type="Proteomes" id="UP000318093">
    <property type="component" value="Unassembled WGS sequence"/>
</dbReference>
<feature type="region of interest" description="Disordered" evidence="1">
    <location>
        <begin position="106"/>
        <end position="126"/>
    </location>
</feature>
<name>A0A537J6M6_9BACT</name>
<protein>
    <recommendedName>
        <fullName evidence="5">Exo-alpha-sialidase</fullName>
    </recommendedName>
</protein>